<comment type="caution">
    <text evidence="6">The sequence shown here is derived from an EMBL/GenBank/DDBJ whole genome shotgun (WGS) entry which is preliminary data.</text>
</comment>
<dbReference type="EMBL" id="LPHB01000086">
    <property type="protein sequence ID" value="KWA53049.1"/>
    <property type="molecule type" value="Genomic_DNA"/>
</dbReference>
<dbReference type="Proteomes" id="UP000068603">
    <property type="component" value="Unassembled WGS sequence"/>
</dbReference>
<keyword evidence="6" id="KW-0808">Transferase</keyword>
<dbReference type="Gene3D" id="1.20.1250.20">
    <property type="entry name" value="MFS general substrate transporter like domains"/>
    <property type="match status" value="1"/>
</dbReference>
<proteinExistence type="predicted"/>
<sequence>MSLGRRFYFFWLGESTMQFAAALMSFALGVWVYRQSGSVTAFSNTVIAATLPSVLILPFAGGLADRLDRKRIIVAADAALALLTLLLLALLLAGRLQPLHLYVFNGCASAVGAFRGPAYQASVGSLVTKDGLTRANGLIGIGKNVSTLAAPLLGGIIMGGAGLQAVFAIHFVASVAAMLCVLAALGRLGAASVEPACANRPLLHDVLTSLASARRFFEAEPLLLGLLVYVMLQSALISLATMMIAPLVLAQHSSAELGFVYTWAALGGLAGMSLLVAATNPQRLMLIVVCADTVLSLCMLSIGLASSTSTYCAIAFVALAAGSVAEGCCNALWMRKIQARNRASVLSCVSMLMIATMTIVVAAGGFVVDRVLEPALAAGGTFAQAAHAWFGIGAGGGVALLFVVAGAASVLLCACMFAHPRMRRIDLLVPDEAC</sequence>
<dbReference type="InterPro" id="IPR011701">
    <property type="entry name" value="MFS"/>
</dbReference>
<accession>A0A107T636</accession>
<keyword evidence="5" id="KW-0472">Membrane</keyword>
<evidence type="ECO:0000256" key="3">
    <source>
        <dbReference type="ARBA" id="ARBA00022692"/>
    </source>
</evidence>
<dbReference type="CDD" id="cd06173">
    <property type="entry name" value="MFS_MefA_like"/>
    <property type="match status" value="1"/>
</dbReference>
<dbReference type="InterPro" id="IPR036259">
    <property type="entry name" value="MFS_trans_sf"/>
</dbReference>
<dbReference type="PANTHER" id="PTHR23513:SF6">
    <property type="entry name" value="MAJOR FACILITATOR SUPERFAMILY ASSOCIATED DOMAIN-CONTAINING PROTEIN"/>
    <property type="match status" value="1"/>
</dbReference>
<reference evidence="6 7" key="1">
    <citation type="submission" date="2015-11" db="EMBL/GenBank/DDBJ databases">
        <title>Expanding the genomic diversity of Burkholderia species for the development of highly accurate diagnostics.</title>
        <authorList>
            <person name="Sahl J."/>
            <person name="Keim P."/>
            <person name="Wagner D."/>
        </authorList>
    </citation>
    <scope>NUCLEOTIDE SEQUENCE [LARGE SCALE GENOMIC DNA]</scope>
    <source>
        <strain evidence="6 7">MSMB1960WGS</strain>
    </source>
</reference>
<evidence type="ECO:0000256" key="4">
    <source>
        <dbReference type="ARBA" id="ARBA00022989"/>
    </source>
</evidence>
<dbReference type="PANTHER" id="PTHR23513">
    <property type="entry name" value="INTEGRAL MEMBRANE EFFLUX PROTEIN-RELATED"/>
    <property type="match status" value="1"/>
</dbReference>
<gene>
    <name evidence="6" type="ORF">WT44_29775</name>
</gene>
<keyword evidence="2" id="KW-1003">Cell membrane</keyword>
<keyword evidence="4" id="KW-1133">Transmembrane helix</keyword>
<evidence type="ECO:0000256" key="2">
    <source>
        <dbReference type="ARBA" id="ARBA00022475"/>
    </source>
</evidence>
<keyword evidence="3" id="KW-0812">Transmembrane</keyword>
<name>A0A107T636_9BURK</name>
<comment type="subcellular location">
    <subcellularLocation>
        <location evidence="1">Cell membrane</location>
        <topology evidence="1">Multi-pass membrane protein</topology>
    </subcellularLocation>
</comment>
<evidence type="ECO:0000313" key="6">
    <source>
        <dbReference type="EMBL" id="KWA53049.1"/>
    </source>
</evidence>
<keyword evidence="6" id="KW-0032">Aminotransferase</keyword>
<evidence type="ECO:0000256" key="5">
    <source>
        <dbReference type="ARBA" id="ARBA00023136"/>
    </source>
</evidence>
<protein>
    <submittedName>
        <fullName evidence="6">Aminotransferase class III</fullName>
    </submittedName>
</protein>
<evidence type="ECO:0000256" key="1">
    <source>
        <dbReference type="ARBA" id="ARBA00004651"/>
    </source>
</evidence>
<dbReference type="GO" id="GO:0008483">
    <property type="term" value="F:transaminase activity"/>
    <property type="evidence" value="ECO:0007669"/>
    <property type="project" value="UniProtKB-KW"/>
</dbReference>
<dbReference type="GO" id="GO:0022857">
    <property type="term" value="F:transmembrane transporter activity"/>
    <property type="evidence" value="ECO:0007669"/>
    <property type="project" value="InterPro"/>
</dbReference>
<dbReference type="SUPFAM" id="SSF103473">
    <property type="entry name" value="MFS general substrate transporter"/>
    <property type="match status" value="1"/>
</dbReference>
<organism evidence="6">
    <name type="scientific">Burkholderia stagnalis</name>
    <dbReference type="NCBI Taxonomy" id="1503054"/>
    <lineage>
        <taxon>Bacteria</taxon>
        <taxon>Pseudomonadati</taxon>
        <taxon>Pseudomonadota</taxon>
        <taxon>Betaproteobacteria</taxon>
        <taxon>Burkholderiales</taxon>
        <taxon>Burkholderiaceae</taxon>
        <taxon>Burkholderia</taxon>
        <taxon>Burkholderia cepacia complex</taxon>
    </lineage>
</organism>
<dbReference type="STRING" id="1503054.WT74_16820"/>
<evidence type="ECO:0000313" key="7">
    <source>
        <dbReference type="Proteomes" id="UP000068603"/>
    </source>
</evidence>
<dbReference type="GO" id="GO:0005886">
    <property type="term" value="C:plasma membrane"/>
    <property type="evidence" value="ECO:0007669"/>
    <property type="project" value="UniProtKB-SubCell"/>
</dbReference>
<dbReference type="AlphaFoldDB" id="A0A107T636"/>
<dbReference type="Pfam" id="PF07690">
    <property type="entry name" value="MFS_1"/>
    <property type="match status" value="1"/>
</dbReference>
<dbReference type="GeneID" id="93057827"/>
<dbReference type="RefSeq" id="WP_059907232.1">
    <property type="nucleotide sequence ID" value="NZ_CP156687.1"/>
</dbReference>